<dbReference type="PANTHER" id="PTHR14140">
    <property type="entry name" value="E3 UBIQUITIN-PROTEIN LIGASE UHRF-RELATED"/>
    <property type="match status" value="1"/>
</dbReference>
<gene>
    <name evidence="2" type="ORF">ACFQ4H_29575</name>
</gene>
<dbReference type="Pfam" id="PF02182">
    <property type="entry name" value="SAD_SRA"/>
    <property type="match status" value="1"/>
</dbReference>
<feature type="domain" description="YDG" evidence="1">
    <location>
        <begin position="7"/>
        <end position="148"/>
    </location>
</feature>
<accession>A0ABW3YMZ2</accession>
<dbReference type="EMBL" id="JBHTMP010000071">
    <property type="protein sequence ID" value="MFD1325243.1"/>
    <property type="molecule type" value="Genomic_DNA"/>
</dbReference>
<dbReference type="Pfam" id="PF13391">
    <property type="entry name" value="HNH_2"/>
    <property type="match status" value="1"/>
</dbReference>
<dbReference type="PANTHER" id="PTHR14140:SF27">
    <property type="entry name" value="OS04G0289800 PROTEIN"/>
    <property type="match status" value="1"/>
</dbReference>
<dbReference type="SMART" id="SM00466">
    <property type="entry name" value="SRA"/>
    <property type="match status" value="1"/>
</dbReference>
<organism evidence="2 3">
    <name type="scientific">Micromonospora sonneratiae</name>
    <dbReference type="NCBI Taxonomy" id="1184706"/>
    <lineage>
        <taxon>Bacteria</taxon>
        <taxon>Bacillati</taxon>
        <taxon>Actinomycetota</taxon>
        <taxon>Actinomycetes</taxon>
        <taxon>Micromonosporales</taxon>
        <taxon>Micromonosporaceae</taxon>
        <taxon>Micromonospora</taxon>
    </lineage>
</organism>
<dbReference type="SUPFAM" id="SSF88697">
    <property type="entry name" value="PUA domain-like"/>
    <property type="match status" value="1"/>
</dbReference>
<dbReference type="InterPro" id="IPR003615">
    <property type="entry name" value="HNH_nuc"/>
</dbReference>
<dbReference type="InterPro" id="IPR003105">
    <property type="entry name" value="SRA_YDG"/>
</dbReference>
<dbReference type="InterPro" id="IPR015947">
    <property type="entry name" value="PUA-like_sf"/>
</dbReference>
<dbReference type="Proteomes" id="UP001597260">
    <property type="component" value="Unassembled WGS sequence"/>
</dbReference>
<sequence length="287" mass="30656">MADRTYGDIPGFPAGTTFVNRAALTASKVHRPLQGGICGGIDGAESIVVSGGYVDDEDYGDELVYTGQGGNDPATKRQVADQELTRGNAGLARSQLDGRPVRVIRGAGGDPKYSPASGLRYDGQFRVVDHWHETGKDGFRIWRFRLVTLDGADLPPLPSGVAGPAERVATVVQRLIRSTKVAVGVKLTHDFTCQVCGLRLMTPAGPYAEAAHIRALGRPHDGPDVPSNVLCLCPNDHVRFDAGSIYVDATGVVRDSSSHAEIGPLRTSPAHTINPTQLAYHREHHVP</sequence>
<evidence type="ECO:0000313" key="2">
    <source>
        <dbReference type="EMBL" id="MFD1325243.1"/>
    </source>
</evidence>
<dbReference type="PROSITE" id="PS51015">
    <property type="entry name" value="YDG"/>
    <property type="match status" value="1"/>
</dbReference>
<comment type="caution">
    <text evidence="2">The sequence shown here is derived from an EMBL/GenBank/DDBJ whole genome shotgun (WGS) entry which is preliminary data.</text>
</comment>
<protein>
    <submittedName>
        <fullName evidence="2">YDG/SRA domain-containing protein</fullName>
    </submittedName>
</protein>
<dbReference type="InterPro" id="IPR036987">
    <property type="entry name" value="SRA-YDG_sf"/>
</dbReference>
<proteinExistence type="predicted"/>
<keyword evidence="3" id="KW-1185">Reference proteome</keyword>
<name>A0ABW3YMZ2_9ACTN</name>
<dbReference type="InterPro" id="IPR045134">
    <property type="entry name" value="UHRF1/2-like"/>
</dbReference>
<dbReference type="RefSeq" id="WP_377577238.1">
    <property type="nucleotide sequence ID" value="NZ_JBHTMP010000071.1"/>
</dbReference>
<evidence type="ECO:0000259" key="1">
    <source>
        <dbReference type="PROSITE" id="PS51015"/>
    </source>
</evidence>
<reference evidence="3" key="1">
    <citation type="journal article" date="2019" name="Int. J. Syst. Evol. Microbiol.">
        <title>The Global Catalogue of Microorganisms (GCM) 10K type strain sequencing project: providing services to taxonomists for standard genome sequencing and annotation.</title>
        <authorList>
            <consortium name="The Broad Institute Genomics Platform"/>
            <consortium name="The Broad Institute Genome Sequencing Center for Infectious Disease"/>
            <person name="Wu L."/>
            <person name="Ma J."/>
        </authorList>
    </citation>
    <scope>NUCLEOTIDE SEQUENCE [LARGE SCALE GENOMIC DNA]</scope>
    <source>
        <strain evidence="3">JCM 31037</strain>
    </source>
</reference>
<evidence type="ECO:0000313" key="3">
    <source>
        <dbReference type="Proteomes" id="UP001597260"/>
    </source>
</evidence>
<dbReference type="Gene3D" id="2.30.280.10">
    <property type="entry name" value="SRA-YDG"/>
    <property type="match status" value="1"/>
</dbReference>